<feature type="region of interest" description="Disordered" evidence="1">
    <location>
        <begin position="1"/>
        <end position="89"/>
    </location>
</feature>
<dbReference type="EMBL" id="FNXT01000352">
    <property type="protein sequence ID" value="SZX63896.1"/>
    <property type="molecule type" value="Genomic_DNA"/>
</dbReference>
<dbReference type="AlphaFoldDB" id="A0A383VHP8"/>
<feature type="transmembrane region" description="Helical" evidence="2">
    <location>
        <begin position="417"/>
        <end position="438"/>
    </location>
</feature>
<evidence type="ECO:0008006" key="5">
    <source>
        <dbReference type="Google" id="ProtNLM"/>
    </source>
</evidence>
<feature type="compositionally biased region" description="Low complexity" evidence="1">
    <location>
        <begin position="216"/>
        <end position="226"/>
    </location>
</feature>
<evidence type="ECO:0000313" key="4">
    <source>
        <dbReference type="Proteomes" id="UP000256970"/>
    </source>
</evidence>
<feature type="compositionally biased region" description="Polar residues" evidence="1">
    <location>
        <begin position="61"/>
        <end position="73"/>
    </location>
</feature>
<dbReference type="Proteomes" id="UP000256970">
    <property type="component" value="Unassembled WGS sequence"/>
</dbReference>
<feature type="compositionally biased region" description="Low complexity" evidence="1">
    <location>
        <begin position="490"/>
        <end position="500"/>
    </location>
</feature>
<evidence type="ECO:0000256" key="2">
    <source>
        <dbReference type="SAM" id="Phobius"/>
    </source>
</evidence>
<gene>
    <name evidence="3" type="ORF">BQ4739_LOCUS4435</name>
</gene>
<reference evidence="3 4" key="1">
    <citation type="submission" date="2016-10" db="EMBL/GenBank/DDBJ databases">
        <authorList>
            <person name="Cai Z."/>
        </authorList>
    </citation>
    <scope>NUCLEOTIDE SEQUENCE [LARGE SCALE GENOMIC DNA]</scope>
</reference>
<protein>
    <recommendedName>
        <fullName evidence="5">CBM10 domain-containing protein</fullName>
    </recommendedName>
</protein>
<feature type="region of interest" description="Disordered" evidence="1">
    <location>
        <begin position="475"/>
        <end position="505"/>
    </location>
</feature>
<feature type="region of interest" description="Disordered" evidence="1">
    <location>
        <begin position="211"/>
        <end position="246"/>
    </location>
</feature>
<name>A0A383VHP8_TETOB</name>
<feature type="compositionally biased region" description="Basic residues" evidence="1">
    <location>
        <begin position="14"/>
        <end position="27"/>
    </location>
</feature>
<feature type="compositionally biased region" description="Low complexity" evidence="1">
    <location>
        <begin position="74"/>
        <end position="89"/>
    </location>
</feature>
<keyword evidence="2" id="KW-0812">Transmembrane</keyword>
<evidence type="ECO:0000313" key="3">
    <source>
        <dbReference type="EMBL" id="SZX63896.1"/>
    </source>
</evidence>
<organism evidence="3 4">
    <name type="scientific">Tetradesmus obliquus</name>
    <name type="common">Green alga</name>
    <name type="synonym">Acutodesmus obliquus</name>
    <dbReference type="NCBI Taxonomy" id="3088"/>
    <lineage>
        <taxon>Eukaryota</taxon>
        <taxon>Viridiplantae</taxon>
        <taxon>Chlorophyta</taxon>
        <taxon>core chlorophytes</taxon>
        <taxon>Chlorophyceae</taxon>
        <taxon>CS clade</taxon>
        <taxon>Sphaeropleales</taxon>
        <taxon>Scenedesmaceae</taxon>
        <taxon>Tetradesmus</taxon>
    </lineage>
</organism>
<feature type="transmembrane region" description="Helical" evidence="2">
    <location>
        <begin position="646"/>
        <end position="669"/>
    </location>
</feature>
<feature type="compositionally biased region" description="Low complexity" evidence="1">
    <location>
        <begin position="612"/>
        <end position="633"/>
    </location>
</feature>
<feature type="region of interest" description="Disordered" evidence="1">
    <location>
        <begin position="609"/>
        <end position="638"/>
    </location>
</feature>
<sequence>MTCAKIQQQQQQQLKRRRPPQHKRNKRLMAEQPQDRHQGSAVPQQQQPPPAPQSWRHWKQQHGSPSDSGTGSAASSVPVTPTTFSSSAATLTPHNRSAAAIHRFAAALDAAGVADPAVRALAGHFSGSNAGDSTGSGSKLGSAQSSEGGAHPSCISCIPGGLATAPGMAGSAASCSSVVSRQVQKFAADVQAAGLANVTFMAIAASVPEGVPADATTTSSSSSSSSKYGSPRAGPPHPALLTCSSNSTSNPLKSAAGSGLMTGYSAIGTLAPMRSSDYGTLPHGWCDSTRSSEVGEASWYGKWPGTSKPSAAAAAGMREEQEEYASRGAPDPRCWIRHSASHEDEDLRSYGSSNSCISVEGAAGHKQPVLLEGLSKRPTCMYQSVDAGSMRSQESSAAVSAAGVQAAGGRAVQGQEAAGILGGGAGAGAAVAAALGGLKKMFGLSGSKSAGSIPAVQQQPLQVEHAFSIAHKMSSIGNPEVEPNPADLISASSSQQQEAPSCPPQLDKGLRCRLSTASSCAPAAAAATLGSSGGLLGHRQSAGSIGASHRATPLSSKEHLGSLGSSLRSTTNNSSAAAAAAVSSKEPPAWRLLPASWCGTPQAAAADSVTASIRSRGSSKRSGSSSSGSSHGGKQAAGQQRTHTSLILLLSLIVVLAAAGMGIGVYFGLLRPAPGDPAKDQAATAFAVAQLYDVADSPGTADAAAVGAVPPMNFQVVLAVPAVSADQGCSTWFSSAERLQQYKAIFAASYTAALKQPVHEGSISAITCGGTLIYKAFTSAAAPTPSASAAAVPELSTPANLAEAAARMAAASNGAPTAPMQPAAADRAAAAAMPTRTLLAHAGFGAIHNSWVSQRSLLLQQQQRRNVLSLVEVVTRFRLPAPASHAERTAIAESVVTGSSAILSGPMSEFFKVPSALMNFVPWSNNNNNNNNADNLYKADSQETALLPAPGRARAAVPMMQPRLSYAEAPACLFPLTRSNSMADDQGRFWSLMDGQECVFRPAAAAIPRPVARFVSWEDAPACEEQPSESNSVADDSGRLWGWQAGASCAFQNEEAAASAAKGDAARVAAPGADAAAAEASRVSVVWEAAPSCSFSPNKGNAVPDTYGRLWSWENGRSCAFRSLPARRL</sequence>
<feature type="region of interest" description="Disordered" evidence="1">
    <location>
        <begin position="127"/>
        <end position="146"/>
    </location>
</feature>
<evidence type="ECO:0000256" key="1">
    <source>
        <dbReference type="SAM" id="MobiDB-lite"/>
    </source>
</evidence>
<keyword evidence="2" id="KW-0472">Membrane</keyword>
<keyword evidence="2" id="KW-1133">Transmembrane helix</keyword>
<feature type="region of interest" description="Disordered" evidence="1">
    <location>
        <begin position="540"/>
        <end position="569"/>
    </location>
</feature>
<accession>A0A383VHP8</accession>
<keyword evidence="4" id="KW-1185">Reference proteome</keyword>
<proteinExistence type="predicted"/>